<protein>
    <submittedName>
        <fullName evidence="3">IclR family transcriptional regulator, pca regulon regulatory protein</fullName>
    </submittedName>
</protein>
<dbReference type="Proteomes" id="UP000236754">
    <property type="component" value="Unassembled WGS sequence"/>
</dbReference>
<dbReference type="EMBL" id="FNVU01000006">
    <property type="protein sequence ID" value="SEG52786.1"/>
    <property type="molecule type" value="Genomic_DNA"/>
</dbReference>
<dbReference type="PANTHER" id="PTHR30136">
    <property type="entry name" value="HELIX-TURN-HELIX TRANSCRIPTIONAL REGULATOR, ICLR FAMILY"/>
    <property type="match status" value="1"/>
</dbReference>
<evidence type="ECO:0000259" key="2">
    <source>
        <dbReference type="PROSITE" id="PS51078"/>
    </source>
</evidence>
<evidence type="ECO:0000313" key="4">
    <source>
        <dbReference type="Proteomes" id="UP000236754"/>
    </source>
</evidence>
<evidence type="ECO:0000256" key="1">
    <source>
        <dbReference type="SAM" id="MobiDB-lite"/>
    </source>
</evidence>
<feature type="compositionally biased region" description="Basic and acidic residues" evidence="1">
    <location>
        <begin position="33"/>
        <end position="48"/>
    </location>
</feature>
<feature type="region of interest" description="Disordered" evidence="1">
    <location>
        <begin position="28"/>
        <end position="55"/>
    </location>
</feature>
<dbReference type="SUPFAM" id="SSF55781">
    <property type="entry name" value="GAF domain-like"/>
    <property type="match status" value="1"/>
</dbReference>
<dbReference type="AlphaFoldDB" id="A0A1H6AYB6"/>
<gene>
    <name evidence="3" type="ORF">SAMN05216223_10623</name>
</gene>
<organism evidence="3 4">
    <name type="scientific">Actinacidiphila yanglinensis</name>
    <dbReference type="NCBI Taxonomy" id="310779"/>
    <lineage>
        <taxon>Bacteria</taxon>
        <taxon>Bacillati</taxon>
        <taxon>Actinomycetota</taxon>
        <taxon>Actinomycetes</taxon>
        <taxon>Kitasatosporales</taxon>
        <taxon>Streptomycetaceae</taxon>
        <taxon>Actinacidiphila</taxon>
    </lineage>
</organism>
<dbReference type="PANTHER" id="PTHR30136:SF35">
    <property type="entry name" value="HTH-TYPE TRANSCRIPTIONAL REGULATOR RV1719"/>
    <property type="match status" value="1"/>
</dbReference>
<dbReference type="InterPro" id="IPR029016">
    <property type="entry name" value="GAF-like_dom_sf"/>
</dbReference>
<sequence>MVFPAHRTTGGLLLAELTPAELEETYGNATAEEAERPRLAEPRTEPARIHKQGFAVNQGRSERGLVAVGVPVRDPGGTAVAGLSLSMPSVRYERARLPALVATLSRSAAAIKAGLAPAQ</sequence>
<dbReference type="PROSITE" id="PS51078">
    <property type="entry name" value="ICLR_ED"/>
    <property type="match status" value="1"/>
</dbReference>
<dbReference type="InterPro" id="IPR050707">
    <property type="entry name" value="HTH_MetabolicPath_Reg"/>
</dbReference>
<name>A0A1H6AYB6_9ACTN</name>
<dbReference type="GO" id="GO:0003700">
    <property type="term" value="F:DNA-binding transcription factor activity"/>
    <property type="evidence" value="ECO:0007669"/>
    <property type="project" value="TreeGrafter"/>
</dbReference>
<dbReference type="InterPro" id="IPR014757">
    <property type="entry name" value="Tscrpt_reg_IclR_C"/>
</dbReference>
<dbReference type="GO" id="GO:0045892">
    <property type="term" value="P:negative regulation of DNA-templated transcription"/>
    <property type="evidence" value="ECO:0007669"/>
    <property type="project" value="TreeGrafter"/>
</dbReference>
<keyword evidence="4" id="KW-1185">Reference proteome</keyword>
<accession>A0A1H6AYB6</accession>
<dbReference type="Gene3D" id="3.30.450.40">
    <property type="match status" value="1"/>
</dbReference>
<proteinExistence type="predicted"/>
<dbReference type="RefSeq" id="WP_235032101.1">
    <property type="nucleotide sequence ID" value="NZ_FNVU01000006.1"/>
</dbReference>
<reference evidence="3 4" key="1">
    <citation type="submission" date="2016-10" db="EMBL/GenBank/DDBJ databases">
        <authorList>
            <person name="de Groot N.N."/>
        </authorList>
    </citation>
    <scope>NUCLEOTIDE SEQUENCE [LARGE SCALE GENOMIC DNA]</scope>
    <source>
        <strain evidence="3 4">CGMCC 4.2023</strain>
    </source>
</reference>
<dbReference type="GO" id="GO:0003677">
    <property type="term" value="F:DNA binding"/>
    <property type="evidence" value="ECO:0007669"/>
    <property type="project" value="TreeGrafter"/>
</dbReference>
<dbReference type="Pfam" id="PF01614">
    <property type="entry name" value="IclR_C"/>
    <property type="match status" value="1"/>
</dbReference>
<feature type="domain" description="IclR-ED" evidence="2">
    <location>
        <begin position="1"/>
        <end position="117"/>
    </location>
</feature>
<evidence type="ECO:0000313" key="3">
    <source>
        <dbReference type="EMBL" id="SEG52786.1"/>
    </source>
</evidence>